<dbReference type="SMART" id="SM00382">
    <property type="entry name" value="AAA"/>
    <property type="match status" value="1"/>
</dbReference>
<dbReference type="InterPro" id="IPR003593">
    <property type="entry name" value="AAA+_ATPase"/>
</dbReference>
<dbReference type="HOGENOM" id="CLU_026145_1_0_11"/>
<feature type="domain" description="AAA+ ATPase" evidence="2">
    <location>
        <begin position="210"/>
        <end position="392"/>
    </location>
</feature>
<dbReference type="OrthoDB" id="9813147at2"/>
<reference evidence="4 5" key="3">
    <citation type="submission" date="2016-01" db="EMBL/GenBank/DDBJ databases">
        <title>The new phylogeny of the genus Mycobacterium.</title>
        <authorList>
            <person name="Tarcisio F."/>
            <person name="Conor M."/>
            <person name="Antonella G."/>
            <person name="Elisabetta G."/>
            <person name="Giulia F.S."/>
            <person name="Sara T."/>
            <person name="Anna F."/>
            <person name="Clotilde B."/>
            <person name="Roberto B."/>
            <person name="Veronica D.S."/>
            <person name="Fabio R."/>
            <person name="Monica P."/>
            <person name="Olivier J."/>
            <person name="Enrico T."/>
            <person name="Nicola S."/>
        </authorList>
    </citation>
    <scope>NUCLEOTIDE SEQUENCE [LARGE SCALE GENOMIC DNA]</scope>
    <source>
        <strain evidence="4 5">DSM 44626</strain>
    </source>
</reference>
<dbReference type="GO" id="GO:0005524">
    <property type="term" value="F:ATP binding"/>
    <property type="evidence" value="ECO:0007669"/>
    <property type="project" value="InterPro"/>
</dbReference>
<proteinExistence type="inferred from homology"/>
<dbReference type="SUPFAM" id="SSF54211">
    <property type="entry name" value="Ribosomal protein S5 domain 2-like"/>
    <property type="match status" value="1"/>
</dbReference>
<keyword evidence="5" id="KW-1185">Reference proteome</keyword>
<dbReference type="Pfam" id="PF13541">
    <property type="entry name" value="ChlI"/>
    <property type="match status" value="1"/>
</dbReference>
<dbReference type="Pfam" id="PF13335">
    <property type="entry name" value="Mg_chelatase_C"/>
    <property type="match status" value="1"/>
</dbReference>
<comment type="similarity">
    <text evidence="1">Belongs to the Mg-chelatase subunits D/I family. ComM subfamily.</text>
</comment>
<dbReference type="FunFam" id="3.30.230.10:FF:000048">
    <property type="entry name" value="AAA family ATPase"/>
    <property type="match status" value="1"/>
</dbReference>
<dbReference type="InterPro" id="IPR027417">
    <property type="entry name" value="P-loop_NTPase"/>
</dbReference>
<dbReference type="EMBL" id="HG964446">
    <property type="protein sequence ID" value="CDO87877.1"/>
    <property type="molecule type" value="Genomic_DNA"/>
</dbReference>
<dbReference type="eggNOG" id="COG0606">
    <property type="taxonomic scope" value="Bacteria"/>
</dbReference>
<gene>
    <name evidence="4" type="ORF">AWC29_02995</name>
    <name evidence="3" type="ORF">BN973_02235</name>
</gene>
<evidence type="ECO:0000313" key="3">
    <source>
        <dbReference type="EMBL" id="CDO87877.1"/>
    </source>
</evidence>
<reference evidence="3" key="1">
    <citation type="journal article" date="2014" name="Genome Announc.">
        <title>Draft Genome Sequence of Mycobacterium triplex DSM 44626.</title>
        <authorList>
            <person name="Sassi M."/>
            <person name="Croce O."/>
            <person name="Robert C."/>
            <person name="Raoult D."/>
            <person name="Drancourt M."/>
        </authorList>
    </citation>
    <scope>NUCLEOTIDE SEQUENCE [LARGE SCALE GENOMIC DNA]</scope>
    <source>
        <strain evidence="3">DSM 44626</strain>
    </source>
</reference>
<dbReference type="EMBL" id="LQPY01000034">
    <property type="protein sequence ID" value="ORX00914.1"/>
    <property type="molecule type" value="Genomic_DNA"/>
</dbReference>
<dbReference type="InterPro" id="IPR025158">
    <property type="entry name" value="Mg_chelat-rel_C"/>
</dbReference>
<name>A0A024JWZ6_9MYCO</name>
<evidence type="ECO:0000313" key="5">
    <source>
        <dbReference type="Proteomes" id="UP000193710"/>
    </source>
</evidence>
<dbReference type="InterPro" id="IPR045006">
    <property type="entry name" value="CHLI-like"/>
</dbReference>
<dbReference type="InterPro" id="IPR014721">
    <property type="entry name" value="Ribsml_uS5_D2-typ_fold_subgr"/>
</dbReference>
<sequence length="503" mass="52808">MALGRAFSVAVRGLDGHIVEIEADITSGLPGVHLVGLPDAALQESRDRVRAAVTNCGNDWPAARLTLALSPATLPKMGSVFDIALATAVLSAQRKNPWERLEKTVLLGELSLDGRIRPVRGVLPAVLAAKRGGWPAVVVPVDNLAEASLIDGIDVWGARTLGQLQRWLGGSTRLDERISAAATGPEPAGDLADVVGQAQARFAVEVAAAGAHHLMLTGPPGVGKTMLAQRLPGLLPSLTDSEALEVTAIHSVAGLLSADTPLITQPPFVAPHHSSSVAALVGGGSGMARPGAVSRAHRGVLFLDECAEISVGALEALRTPLEDGLIRLARRDGVACYPARFQLVLAANLCPCAPADPQDCMCPAATKRRYLGKLSGPLLDRVDLRVQMHPVRAGAFAAADGESSAQVRQRVAQARDTAAARWRPHGFTTNAEVSGTLLRRKYRPGGKAMDPLRLAVERGLLSIRGLDRTLRVAWSLADLAGRNSPGLDEVAAALSFRQLGAQR</sequence>
<dbReference type="Proteomes" id="UP000028880">
    <property type="component" value="Unassembled WGS sequence"/>
</dbReference>
<dbReference type="Gene3D" id="3.40.50.300">
    <property type="entry name" value="P-loop containing nucleotide triphosphate hydrolases"/>
    <property type="match status" value="1"/>
</dbReference>
<evidence type="ECO:0000259" key="2">
    <source>
        <dbReference type="SMART" id="SM00382"/>
    </source>
</evidence>
<dbReference type="PANTHER" id="PTHR32039">
    <property type="entry name" value="MAGNESIUM-CHELATASE SUBUNIT CHLI"/>
    <property type="match status" value="1"/>
</dbReference>
<dbReference type="InterPro" id="IPR020568">
    <property type="entry name" value="Ribosomal_Su5_D2-typ_SF"/>
</dbReference>
<dbReference type="CDD" id="cd00009">
    <property type="entry name" value="AAA"/>
    <property type="match status" value="1"/>
</dbReference>
<reference evidence="3" key="2">
    <citation type="submission" date="2014-04" db="EMBL/GenBank/DDBJ databases">
        <authorList>
            <person name="Urmite Genomes U."/>
        </authorList>
    </citation>
    <scope>NUCLEOTIDE SEQUENCE</scope>
    <source>
        <strain evidence="3">DSM 44626</strain>
    </source>
</reference>
<organism evidence="3">
    <name type="scientific">Mycobacterium triplex</name>
    <dbReference type="NCBI Taxonomy" id="47839"/>
    <lineage>
        <taxon>Bacteria</taxon>
        <taxon>Bacillati</taxon>
        <taxon>Actinomycetota</taxon>
        <taxon>Actinomycetes</taxon>
        <taxon>Mycobacteriales</taxon>
        <taxon>Mycobacteriaceae</taxon>
        <taxon>Mycobacterium</taxon>
        <taxon>Mycobacterium simiae complex</taxon>
    </lineage>
</organism>
<dbReference type="PANTHER" id="PTHR32039:SF7">
    <property type="entry name" value="COMPETENCE PROTEIN COMM"/>
    <property type="match status" value="1"/>
</dbReference>
<dbReference type="AlphaFoldDB" id="A0A024JWZ6"/>
<dbReference type="SUPFAM" id="SSF52540">
    <property type="entry name" value="P-loop containing nucleoside triphosphate hydrolases"/>
    <property type="match status" value="1"/>
</dbReference>
<dbReference type="NCBIfam" id="TIGR00368">
    <property type="entry name" value="YifB family Mg chelatase-like AAA ATPase"/>
    <property type="match status" value="1"/>
</dbReference>
<dbReference type="STRING" id="47839.BN973_02235"/>
<dbReference type="Proteomes" id="UP000193710">
    <property type="component" value="Unassembled WGS sequence"/>
</dbReference>
<evidence type="ECO:0000256" key="1">
    <source>
        <dbReference type="ARBA" id="ARBA00006354"/>
    </source>
</evidence>
<dbReference type="InterPro" id="IPR004482">
    <property type="entry name" value="Mg_chelat-rel"/>
</dbReference>
<dbReference type="InterPro" id="IPR000523">
    <property type="entry name" value="Mg_chelatse_chII-like_cat_dom"/>
</dbReference>
<evidence type="ECO:0000313" key="4">
    <source>
        <dbReference type="EMBL" id="ORX00914.1"/>
    </source>
</evidence>
<protein>
    <submittedName>
        <fullName evidence="3">Magnesium chelatase</fullName>
    </submittedName>
</protein>
<dbReference type="Gene3D" id="3.30.230.10">
    <property type="match status" value="1"/>
</dbReference>
<dbReference type="RefSeq" id="WP_036468046.1">
    <property type="nucleotide sequence ID" value="NZ_HG964446.1"/>
</dbReference>
<dbReference type="Pfam" id="PF01078">
    <property type="entry name" value="Mg_chelatase"/>
    <property type="match status" value="1"/>
</dbReference>
<accession>A0A024JWZ6</accession>